<evidence type="ECO:0000313" key="4">
    <source>
        <dbReference type="Proteomes" id="UP001196413"/>
    </source>
</evidence>
<comment type="caution">
    <text evidence="3">The sequence shown here is derived from an EMBL/GenBank/DDBJ whole genome shotgun (WGS) entry which is preliminary data.</text>
</comment>
<reference evidence="3" key="1">
    <citation type="submission" date="2021-06" db="EMBL/GenBank/DDBJ databases">
        <title>Parelaphostrongylus tenuis whole genome reference sequence.</title>
        <authorList>
            <person name="Garwood T.J."/>
            <person name="Larsen P.A."/>
            <person name="Fountain-Jones N.M."/>
            <person name="Garbe J.R."/>
            <person name="Macchietto M.G."/>
            <person name="Kania S.A."/>
            <person name="Gerhold R.W."/>
            <person name="Richards J.E."/>
            <person name="Wolf T.M."/>
        </authorList>
    </citation>
    <scope>NUCLEOTIDE SEQUENCE</scope>
    <source>
        <strain evidence="3">MNPRO001-30</strain>
        <tissue evidence="3">Meninges</tissue>
    </source>
</reference>
<feature type="region of interest" description="Disordered" evidence="2">
    <location>
        <begin position="700"/>
        <end position="738"/>
    </location>
</feature>
<feature type="compositionally biased region" description="Basic and acidic residues" evidence="2">
    <location>
        <begin position="140"/>
        <end position="154"/>
    </location>
</feature>
<evidence type="ECO:0000256" key="2">
    <source>
        <dbReference type="SAM" id="MobiDB-lite"/>
    </source>
</evidence>
<evidence type="ECO:0000313" key="3">
    <source>
        <dbReference type="EMBL" id="KAJ1354231.1"/>
    </source>
</evidence>
<gene>
    <name evidence="3" type="ORF">KIN20_011105</name>
</gene>
<feature type="compositionally biased region" description="Polar residues" evidence="2">
    <location>
        <begin position="651"/>
        <end position="661"/>
    </location>
</feature>
<feature type="region of interest" description="Disordered" evidence="2">
    <location>
        <begin position="381"/>
        <end position="449"/>
    </location>
</feature>
<feature type="region of interest" description="Disordered" evidence="2">
    <location>
        <begin position="1"/>
        <end position="34"/>
    </location>
</feature>
<feature type="region of interest" description="Disordered" evidence="2">
    <location>
        <begin position="644"/>
        <end position="665"/>
    </location>
</feature>
<proteinExistence type="predicted"/>
<feature type="compositionally biased region" description="Polar residues" evidence="2">
    <location>
        <begin position="704"/>
        <end position="719"/>
    </location>
</feature>
<name>A0AAD5MRL6_PARTN</name>
<protein>
    <submittedName>
        <fullName evidence="3">Uncharacterized protein</fullName>
    </submittedName>
</protein>
<dbReference type="EMBL" id="JAHQIW010001998">
    <property type="protein sequence ID" value="KAJ1354231.1"/>
    <property type="molecule type" value="Genomic_DNA"/>
</dbReference>
<feature type="coiled-coil region" evidence="1">
    <location>
        <begin position="552"/>
        <end position="607"/>
    </location>
</feature>
<keyword evidence="1" id="KW-0175">Coiled coil</keyword>
<feature type="compositionally biased region" description="Basic and acidic residues" evidence="2">
    <location>
        <begin position="7"/>
        <end position="34"/>
    </location>
</feature>
<feature type="region of interest" description="Disordered" evidence="2">
    <location>
        <begin position="101"/>
        <end position="175"/>
    </location>
</feature>
<dbReference type="AlphaFoldDB" id="A0AAD5MRL6"/>
<feature type="region of interest" description="Disordered" evidence="2">
    <location>
        <begin position="507"/>
        <end position="528"/>
    </location>
</feature>
<feature type="compositionally biased region" description="Pro residues" evidence="2">
    <location>
        <begin position="410"/>
        <end position="419"/>
    </location>
</feature>
<organism evidence="3 4">
    <name type="scientific">Parelaphostrongylus tenuis</name>
    <name type="common">Meningeal worm</name>
    <dbReference type="NCBI Taxonomy" id="148309"/>
    <lineage>
        <taxon>Eukaryota</taxon>
        <taxon>Metazoa</taxon>
        <taxon>Ecdysozoa</taxon>
        <taxon>Nematoda</taxon>
        <taxon>Chromadorea</taxon>
        <taxon>Rhabditida</taxon>
        <taxon>Rhabditina</taxon>
        <taxon>Rhabditomorpha</taxon>
        <taxon>Strongyloidea</taxon>
        <taxon>Metastrongylidae</taxon>
        <taxon>Parelaphostrongylus</taxon>
    </lineage>
</organism>
<feature type="compositionally biased region" description="Polar residues" evidence="2">
    <location>
        <begin position="381"/>
        <end position="392"/>
    </location>
</feature>
<keyword evidence="4" id="KW-1185">Reference proteome</keyword>
<evidence type="ECO:0000256" key="1">
    <source>
        <dbReference type="SAM" id="Coils"/>
    </source>
</evidence>
<feature type="region of interest" description="Disordered" evidence="2">
    <location>
        <begin position="187"/>
        <end position="230"/>
    </location>
</feature>
<feature type="compositionally biased region" description="Low complexity" evidence="2">
    <location>
        <begin position="210"/>
        <end position="219"/>
    </location>
</feature>
<sequence>MGLNLKLKTESEEHQPNDSADFETRAEDALSDSDRADAEIDRIIAETNLMKTMEDCSSSVIAEERSVEGGGSNIDLADNDPETYTMRMNLLESLQNKVSVNKEREDGEVSDEDGCSSHVAPIKRFQDSSSFTLRKSRKYSPREFERPKRRDDTRRGKRRSVSRSSSRVTESARRYFTRRSYPHEMDFERSVRNRDPALQSKSRERRRHLSTSTATTSSTQRVGSSRRDATKGKGDILLISKPFLSSRLPFPFLQVVRTVREFWSQLRAKMARDRISLSQSTRSVKNTKAQFRHAKLSANGATQLKTLHSGTCQVPIIDPQFPQPQTAYHRATALSCMDDLLILPPPPAPPVLSKSADLVENFHPSSISVQVREGGERVAQLSSTTKAKNTFLDQKPLVDPKTSSQHLLTHPPPPPPPATDNPDNYDDVGMDVESSHSGSSSVTSHEDNEASTLARHCLFSEADEKQLREMLLNQVTINRMRKADTAANNSSSGVEGGNINLRRSVTTQTVSEDDNEQRPKGFGTGSSTSVNAKRCDVDWGDFSGPPRKIIKTEELNTLLKEKQTQLSELNREISERLICLTSSRRRRDELKKALNEVEVDINERQSQCRILMLRRNTITRAVERLEERKLDRLLSFNEWDSHGDAVKSIPSGEQTGAQSAGSISRSSSIERLLETGCSFDGSEAWNDEQAMRLKLLAKMKASDPPTSNSSQDMNGGASRNTEELRDQSTQTAASASGIDIVVDEMQPLYR</sequence>
<dbReference type="Proteomes" id="UP001196413">
    <property type="component" value="Unassembled WGS sequence"/>
</dbReference>
<accession>A0AAD5MRL6</accession>